<keyword evidence="5" id="KW-0809">Transit peptide</keyword>
<evidence type="ECO:0000259" key="9">
    <source>
        <dbReference type="Pfam" id="PF20791"/>
    </source>
</evidence>
<organism evidence="10 11">
    <name type="scientific">Desulfobaculum xiamenense</name>
    <dbReference type="NCBI Taxonomy" id="995050"/>
    <lineage>
        <taxon>Bacteria</taxon>
        <taxon>Pseudomonadati</taxon>
        <taxon>Thermodesulfobacteriota</taxon>
        <taxon>Desulfovibrionia</taxon>
        <taxon>Desulfovibrionales</taxon>
        <taxon>Desulfovibrionaceae</taxon>
        <taxon>Desulfobaculum</taxon>
    </lineage>
</organism>
<gene>
    <name evidence="10" type="ORF">GGQ74_002395</name>
</gene>
<name>A0A846QQE3_9BACT</name>
<comment type="similarity">
    <text evidence="1">Belongs to the acyl-ACP thioesterase family.</text>
</comment>
<dbReference type="Gene3D" id="3.10.129.10">
    <property type="entry name" value="Hotdog Thioesterase"/>
    <property type="match status" value="1"/>
</dbReference>
<evidence type="ECO:0000256" key="7">
    <source>
        <dbReference type="ARBA" id="ARBA00023160"/>
    </source>
</evidence>
<feature type="domain" description="Acyl-ACP thioesterase-like C-terminal" evidence="9">
    <location>
        <begin position="160"/>
        <end position="248"/>
    </location>
</feature>
<feature type="domain" description="Acyl-ACP thioesterase N-terminal hotdog" evidence="8">
    <location>
        <begin position="10"/>
        <end position="135"/>
    </location>
</feature>
<protein>
    <submittedName>
        <fullName evidence="10">Acyl-ACP thioesterase</fullName>
    </submittedName>
</protein>
<keyword evidence="3" id="KW-0378">Hydrolase</keyword>
<evidence type="ECO:0000256" key="3">
    <source>
        <dbReference type="ARBA" id="ARBA00022801"/>
    </source>
</evidence>
<dbReference type="GO" id="GO:0016297">
    <property type="term" value="F:fatty acyl-[ACP] hydrolase activity"/>
    <property type="evidence" value="ECO:0007669"/>
    <property type="project" value="InterPro"/>
</dbReference>
<evidence type="ECO:0000313" key="10">
    <source>
        <dbReference type="EMBL" id="NJB68722.1"/>
    </source>
</evidence>
<dbReference type="PANTHER" id="PTHR31727">
    <property type="entry name" value="OLEOYL-ACYL CARRIER PROTEIN THIOESTERASE 1, CHLOROPLASTIC"/>
    <property type="match status" value="1"/>
</dbReference>
<evidence type="ECO:0000256" key="5">
    <source>
        <dbReference type="ARBA" id="ARBA00022946"/>
    </source>
</evidence>
<keyword evidence="2" id="KW-0444">Lipid biosynthesis</keyword>
<accession>A0A846QQE3</accession>
<dbReference type="Pfam" id="PF20791">
    <property type="entry name" value="Acyl-ACP_TE_C"/>
    <property type="match status" value="1"/>
</dbReference>
<dbReference type="Proteomes" id="UP000580856">
    <property type="component" value="Unassembled WGS sequence"/>
</dbReference>
<dbReference type="InterPro" id="IPR049427">
    <property type="entry name" value="Acyl-ACP_TE_C"/>
</dbReference>
<evidence type="ECO:0000259" key="8">
    <source>
        <dbReference type="Pfam" id="PF01643"/>
    </source>
</evidence>
<evidence type="ECO:0000256" key="1">
    <source>
        <dbReference type="ARBA" id="ARBA00006500"/>
    </source>
</evidence>
<keyword evidence="4" id="KW-0276">Fatty acid metabolism</keyword>
<dbReference type="InterPro" id="IPR045023">
    <property type="entry name" value="FATA/B"/>
</dbReference>
<proteinExistence type="inferred from homology"/>
<dbReference type="PANTHER" id="PTHR31727:SF6">
    <property type="entry name" value="OLEOYL-ACYL CARRIER PROTEIN THIOESTERASE 1, CHLOROPLASTIC"/>
    <property type="match status" value="1"/>
</dbReference>
<keyword evidence="11" id="KW-1185">Reference proteome</keyword>
<keyword evidence="7" id="KW-0275">Fatty acid biosynthesis</keyword>
<dbReference type="AlphaFoldDB" id="A0A846QQE3"/>
<dbReference type="EMBL" id="JAATJA010000002">
    <property type="protein sequence ID" value="NJB68722.1"/>
    <property type="molecule type" value="Genomic_DNA"/>
</dbReference>
<dbReference type="GO" id="GO:0000036">
    <property type="term" value="F:acyl carrier activity"/>
    <property type="evidence" value="ECO:0007669"/>
    <property type="project" value="TreeGrafter"/>
</dbReference>
<dbReference type="Pfam" id="PF01643">
    <property type="entry name" value="Acyl-ACP_TE"/>
    <property type="match status" value="1"/>
</dbReference>
<dbReference type="CDD" id="cd00586">
    <property type="entry name" value="4HBT"/>
    <property type="match status" value="1"/>
</dbReference>
<dbReference type="InterPro" id="IPR002864">
    <property type="entry name" value="Acyl-ACP_thioesterase_NHD"/>
</dbReference>
<reference evidence="10 11" key="1">
    <citation type="submission" date="2020-03" db="EMBL/GenBank/DDBJ databases">
        <title>Genomic Encyclopedia of Type Strains, Phase IV (KMG-IV): sequencing the most valuable type-strain genomes for metagenomic binning, comparative biology and taxonomic classification.</title>
        <authorList>
            <person name="Goeker M."/>
        </authorList>
    </citation>
    <scope>NUCLEOTIDE SEQUENCE [LARGE SCALE GENOMIC DNA]</scope>
    <source>
        <strain evidence="10 11">DSM 24233</strain>
    </source>
</reference>
<dbReference type="InterPro" id="IPR029069">
    <property type="entry name" value="HotDog_dom_sf"/>
</dbReference>
<evidence type="ECO:0000256" key="6">
    <source>
        <dbReference type="ARBA" id="ARBA00023098"/>
    </source>
</evidence>
<keyword evidence="6" id="KW-0443">Lipid metabolism</keyword>
<dbReference type="SUPFAM" id="SSF54637">
    <property type="entry name" value="Thioesterase/thiol ester dehydrase-isomerase"/>
    <property type="match status" value="2"/>
</dbReference>
<evidence type="ECO:0000256" key="4">
    <source>
        <dbReference type="ARBA" id="ARBA00022832"/>
    </source>
</evidence>
<sequence>MKMDISAPKVCAMDFRVRVTDAGADERGSIVGVAGFLQEIAAHHARLLGFGTARLNESGVTWVLAREYVEMRRYPVYGESVRVETWPASLERSRARRDFRILDADGAELGVATSVWAPMDLATRRLGTIPEGMSADFPETPCHSVELPGRAVSRLRDVEAEARILARRGDIDVNGHVNNVHFFEWALECLPGDTACRPATLDISFRAEAVAGQVILARCARQDDGSMLHALVREDDGAEVARVRTTWASSSEGR</sequence>
<evidence type="ECO:0000313" key="11">
    <source>
        <dbReference type="Proteomes" id="UP000580856"/>
    </source>
</evidence>
<evidence type="ECO:0000256" key="2">
    <source>
        <dbReference type="ARBA" id="ARBA00022516"/>
    </source>
</evidence>
<comment type="caution">
    <text evidence="10">The sequence shown here is derived from an EMBL/GenBank/DDBJ whole genome shotgun (WGS) entry which is preliminary data.</text>
</comment>